<feature type="transmembrane region" description="Helical" evidence="1">
    <location>
        <begin position="12"/>
        <end position="30"/>
    </location>
</feature>
<sequence length="31" mass="3543">MANGIGFFEKYLSVWVFFCIVFGILLGNFIP</sequence>
<dbReference type="AlphaFoldDB" id="A0A7J9P0R5"/>
<keyword evidence="1" id="KW-0812">Transmembrane</keyword>
<gene>
    <name evidence="2" type="ORF">HNP89_001528</name>
</gene>
<organism evidence="2 3">
    <name type="scientific">Methanococcus maripaludis</name>
    <name type="common">Methanococcus deltae</name>
    <dbReference type="NCBI Taxonomy" id="39152"/>
    <lineage>
        <taxon>Archaea</taxon>
        <taxon>Methanobacteriati</taxon>
        <taxon>Methanobacteriota</taxon>
        <taxon>Methanomada group</taxon>
        <taxon>Methanococci</taxon>
        <taxon>Methanococcales</taxon>
        <taxon>Methanococcaceae</taxon>
        <taxon>Methanococcus</taxon>
    </lineage>
</organism>
<comment type="caution">
    <text evidence="2">The sequence shown here is derived from an EMBL/GenBank/DDBJ whole genome shotgun (WGS) entry which is preliminary data.</text>
</comment>
<evidence type="ECO:0000313" key="3">
    <source>
        <dbReference type="Proteomes" id="UP000522365"/>
    </source>
</evidence>
<evidence type="ECO:0000313" key="2">
    <source>
        <dbReference type="EMBL" id="MBA2853552.1"/>
    </source>
</evidence>
<keyword evidence="1" id="KW-1133">Transmembrane helix</keyword>
<evidence type="ECO:0000256" key="1">
    <source>
        <dbReference type="SAM" id="Phobius"/>
    </source>
</evidence>
<protein>
    <submittedName>
        <fullName evidence="2">ACR3 family arsenite efflux pump ArsB</fullName>
    </submittedName>
</protein>
<dbReference type="Proteomes" id="UP000522365">
    <property type="component" value="Unassembled WGS sequence"/>
</dbReference>
<name>A0A7J9P0R5_METMI</name>
<reference evidence="2 3" key="1">
    <citation type="submission" date="2020-07" db="EMBL/GenBank/DDBJ databases">
        <title>Genomic Encyclopedia of Type Strains, Phase IV (KMG-V): Genome sequencing to study the core and pangenomes of soil and plant-associated prokaryotes.</title>
        <authorList>
            <person name="Whitman W."/>
        </authorList>
    </citation>
    <scope>NUCLEOTIDE SEQUENCE [LARGE SCALE GENOMIC DNA]</scope>
    <source>
        <strain evidence="2 3">S1</strain>
    </source>
</reference>
<proteinExistence type="predicted"/>
<keyword evidence="1" id="KW-0472">Membrane</keyword>
<dbReference type="EMBL" id="JACDUK010000003">
    <property type="protein sequence ID" value="MBA2853552.1"/>
    <property type="molecule type" value="Genomic_DNA"/>
</dbReference>
<accession>A0A7J9P0R5</accession>